<dbReference type="InterPro" id="IPR027054">
    <property type="entry name" value="ALG2"/>
</dbReference>
<dbReference type="SUPFAM" id="SSF53756">
    <property type="entry name" value="UDP-Glycosyltransferase/glycogen phosphorylase"/>
    <property type="match status" value="1"/>
</dbReference>
<dbReference type="EMBL" id="AMFJ01000428">
    <property type="protein sequence ID" value="EKE27772.1"/>
    <property type="molecule type" value="Genomic_DNA"/>
</dbReference>
<feature type="domain" description="Glycosyl transferase family 1" evidence="2">
    <location>
        <begin position="195"/>
        <end position="347"/>
    </location>
</feature>
<dbReference type="GO" id="GO:0012505">
    <property type="term" value="C:endomembrane system"/>
    <property type="evidence" value="ECO:0007669"/>
    <property type="project" value="TreeGrafter"/>
</dbReference>
<name>K2G0S8_9BACT</name>
<evidence type="ECO:0000259" key="2">
    <source>
        <dbReference type="Pfam" id="PF00534"/>
    </source>
</evidence>
<dbReference type="GO" id="GO:0004378">
    <property type="term" value="F:GDP-Man:Man(1)GlcNAc(2)-PP-Dol alpha-1,3-mannosyltransferase activity"/>
    <property type="evidence" value="ECO:0007669"/>
    <property type="project" value="InterPro"/>
</dbReference>
<gene>
    <name evidence="3" type="ORF">ACD_3C00154G0015</name>
</gene>
<dbReference type="AlphaFoldDB" id="K2G0S8"/>
<evidence type="ECO:0000256" key="1">
    <source>
        <dbReference type="ARBA" id="ARBA00022679"/>
    </source>
</evidence>
<sequence length="368" mass="44135">MENKTLILHDTFLYKWGGERLILLMAKVLDTDLASGFFDKWSYDLREQWFEWKMIEISSPIFKKWFRHIKLKWAFLFKTKFLKDYKNVIFSWDCLGAVRNCPKNVKKYYYCHTPPRYIFDQKEVYLSKVPLLIRPIYLILLKLFKNMYLSDISKMDVIFTNSKTTQARIKFFTWYDAEIIYPPVDITFFKPSEIRKEYYFSYARLSEIKRVDKIVAAFMQMPDKELVFAYWKNDPEKWKILKSVEWYNNITPIESPSDDELRKLIRESVATIYIPVNEDFGMSPVESMACGVPVIWVNDWWLKETVSDWETWILIWKEAKVKDIKAAVEKLSLEESIKMKEKCIIRASDFSLESFGSLLRDKMDNGRI</sequence>
<protein>
    <submittedName>
        <fullName evidence="3">Glycosyl transferase group 1</fullName>
    </submittedName>
</protein>
<accession>K2G0S8</accession>
<organism evidence="3">
    <name type="scientific">uncultured bacterium</name>
    <name type="common">gcode 4</name>
    <dbReference type="NCBI Taxonomy" id="1234023"/>
    <lineage>
        <taxon>Bacteria</taxon>
        <taxon>environmental samples</taxon>
    </lineage>
</organism>
<keyword evidence="1 3" id="KW-0808">Transferase</keyword>
<proteinExistence type="predicted"/>
<dbReference type="Pfam" id="PF00534">
    <property type="entry name" value="Glycos_transf_1"/>
    <property type="match status" value="1"/>
</dbReference>
<evidence type="ECO:0000313" key="3">
    <source>
        <dbReference type="EMBL" id="EKE27772.1"/>
    </source>
</evidence>
<dbReference type="Gene3D" id="3.40.50.2000">
    <property type="entry name" value="Glycogen Phosphorylase B"/>
    <property type="match status" value="1"/>
</dbReference>
<dbReference type="InterPro" id="IPR001296">
    <property type="entry name" value="Glyco_trans_1"/>
</dbReference>
<dbReference type="PANTHER" id="PTHR45918:SF1">
    <property type="entry name" value="ALPHA-1,3_1,6-MANNOSYLTRANSFERASE ALG2"/>
    <property type="match status" value="1"/>
</dbReference>
<dbReference type="PANTHER" id="PTHR45918">
    <property type="entry name" value="ALPHA-1,3/1,6-MANNOSYLTRANSFERASE ALG2"/>
    <property type="match status" value="1"/>
</dbReference>
<reference evidence="3" key="1">
    <citation type="journal article" date="2012" name="Science">
        <title>Fermentation, hydrogen, and sulfur metabolism in multiple uncultivated bacterial phyla.</title>
        <authorList>
            <person name="Wrighton K.C."/>
            <person name="Thomas B.C."/>
            <person name="Sharon I."/>
            <person name="Miller C.S."/>
            <person name="Castelle C.J."/>
            <person name="VerBerkmoes N.C."/>
            <person name="Wilkins M.J."/>
            <person name="Hettich R.L."/>
            <person name="Lipton M.S."/>
            <person name="Williams K.H."/>
            <person name="Long P.E."/>
            <person name="Banfield J.F."/>
        </authorList>
    </citation>
    <scope>NUCLEOTIDE SEQUENCE [LARGE SCALE GENOMIC DNA]</scope>
</reference>
<comment type="caution">
    <text evidence="3">The sequence shown here is derived from an EMBL/GenBank/DDBJ whole genome shotgun (WGS) entry which is preliminary data.</text>
</comment>